<comment type="subcellular location">
    <subcellularLocation>
        <location evidence="1 5">Cytoplasm</location>
    </subcellularLocation>
</comment>
<dbReference type="Gene3D" id="1.10.10.10">
    <property type="entry name" value="Winged helix-like DNA-binding domain superfamily/Winged helix DNA-binding domain"/>
    <property type="match status" value="4"/>
</dbReference>
<dbReference type="Proteomes" id="UP000182347">
    <property type="component" value="Unassembled WGS sequence"/>
</dbReference>
<dbReference type="PANTHER" id="PTHR33602">
    <property type="entry name" value="REGULATORY PROTEIN RECX FAMILY PROTEIN"/>
    <property type="match status" value="1"/>
</dbReference>
<evidence type="ECO:0000259" key="6">
    <source>
        <dbReference type="Pfam" id="PF02631"/>
    </source>
</evidence>
<dbReference type="HAMAP" id="MF_01114">
    <property type="entry name" value="RecX"/>
    <property type="match status" value="1"/>
</dbReference>
<dbReference type="NCBIfam" id="NF010733">
    <property type="entry name" value="PRK14135.1"/>
    <property type="match status" value="1"/>
</dbReference>
<feature type="domain" description="RecX third three-helical" evidence="7">
    <location>
        <begin position="216"/>
        <end position="264"/>
    </location>
</feature>
<evidence type="ECO:0000256" key="4">
    <source>
        <dbReference type="ARBA" id="ARBA00022490"/>
    </source>
</evidence>
<dbReference type="AlphaFoldDB" id="A0A1G9VIB2"/>
<evidence type="ECO:0000256" key="5">
    <source>
        <dbReference type="HAMAP-Rule" id="MF_01114"/>
    </source>
</evidence>
<evidence type="ECO:0000259" key="7">
    <source>
        <dbReference type="Pfam" id="PF21981"/>
    </source>
</evidence>
<reference evidence="10" key="1">
    <citation type="submission" date="2016-10" db="EMBL/GenBank/DDBJ databases">
        <authorList>
            <person name="Varghese N."/>
            <person name="Submissions S."/>
        </authorList>
    </citation>
    <scope>NUCLEOTIDE SEQUENCE [LARGE SCALE GENOMIC DNA]</scope>
    <source>
        <strain evidence="10">CGMCC 1.6199</strain>
    </source>
</reference>
<sequence>MATISRITTQKKNKHRYNIFLDRNNNEAYGFSVDEDILISFQLRKGMELDEPTINALIEKDTIHKSFTLALNYLSYRMRSKKEIHDYLAKKEVEPEQIPVVIDRLVREGFLDDREFAASLVRTRKNTTSKGPLLVKKELLDKGLSAVIAEEAIQLYTYQDQYDKALKWMEKKMKLDGRKSFREQLQNVQKTLMQKGFTSDVIKDVLAEVDTDDDNDAEWQAVVYQGEKLLRKYAKKEEGLQLKQKLKGALYRKGFGFEEIDRFIEEYVDQAE</sequence>
<dbReference type="InterPro" id="IPR003783">
    <property type="entry name" value="Regulatory_RecX"/>
</dbReference>
<proteinExistence type="inferred from homology"/>
<dbReference type="InterPro" id="IPR053925">
    <property type="entry name" value="RecX_HTH_3rd"/>
</dbReference>
<feature type="domain" description="RecX third three-helical" evidence="7">
    <location>
        <begin position="160"/>
        <end position="206"/>
    </location>
</feature>
<accession>A0A1G9VIB2</accession>
<gene>
    <name evidence="5" type="primary">recX</name>
    <name evidence="9" type="ORF">SAMN05216244_3298</name>
</gene>
<dbReference type="Pfam" id="PF21981">
    <property type="entry name" value="RecX_HTH3"/>
    <property type="match status" value="2"/>
</dbReference>
<evidence type="ECO:0000256" key="2">
    <source>
        <dbReference type="ARBA" id="ARBA00009695"/>
    </source>
</evidence>
<dbReference type="InterPro" id="IPR053924">
    <property type="entry name" value="RecX_HTH_2nd"/>
</dbReference>
<comment type="similarity">
    <text evidence="2 5">Belongs to the RecX family.</text>
</comment>
<feature type="domain" description="RecX second three-helical" evidence="6">
    <location>
        <begin position="112"/>
        <end position="153"/>
    </location>
</feature>
<evidence type="ECO:0000259" key="8">
    <source>
        <dbReference type="Pfam" id="PF21982"/>
    </source>
</evidence>
<dbReference type="InterPro" id="IPR036388">
    <property type="entry name" value="WH-like_DNA-bd_sf"/>
</dbReference>
<dbReference type="STRING" id="482461.SAMN05216244_3298"/>
<keyword evidence="4 5" id="KW-0963">Cytoplasm</keyword>
<evidence type="ECO:0000256" key="1">
    <source>
        <dbReference type="ARBA" id="ARBA00004496"/>
    </source>
</evidence>
<comment type="function">
    <text evidence="5">Modulates RecA activity.</text>
</comment>
<dbReference type="RefSeq" id="WP_074600350.1">
    <property type="nucleotide sequence ID" value="NZ_FNHF01000004.1"/>
</dbReference>
<protein>
    <recommendedName>
        <fullName evidence="3 5">Regulatory protein RecX</fullName>
    </recommendedName>
</protein>
<keyword evidence="10" id="KW-1185">Reference proteome</keyword>
<dbReference type="Pfam" id="PF02631">
    <property type="entry name" value="RecX_HTH2"/>
    <property type="match status" value="1"/>
</dbReference>
<evidence type="ECO:0000313" key="10">
    <source>
        <dbReference type="Proteomes" id="UP000182347"/>
    </source>
</evidence>
<dbReference type="EMBL" id="FNHF01000004">
    <property type="protein sequence ID" value="SDM71962.1"/>
    <property type="molecule type" value="Genomic_DNA"/>
</dbReference>
<name>A0A1G9VIB2_9BACI</name>
<dbReference type="OrthoDB" id="5421057at2"/>
<evidence type="ECO:0000256" key="3">
    <source>
        <dbReference type="ARBA" id="ARBA00018111"/>
    </source>
</evidence>
<dbReference type="PANTHER" id="PTHR33602:SF1">
    <property type="entry name" value="REGULATORY PROTEIN RECX FAMILY PROTEIN"/>
    <property type="match status" value="1"/>
</dbReference>
<dbReference type="InterPro" id="IPR053926">
    <property type="entry name" value="RecX_HTH_1st"/>
</dbReference>
<dbReference type="GO" id="GO:0005737">
    <property type="term" value="C:cytoplasm"/>
    <property type="evidence" value="ECO:0007669"/>
    <property type="project" value="UniProtKB-SubCell"/>
</dbReference>
<feature type="domain" description="RecX first three-helical" evidence="8">
    <location>
        <begin position="68"/>
        <end position="105"/>
    </location>
</feature>
<dbReference type="Pfam" id="PF21982">
    <property type="entry name" value="RecX_HTH1"/>
    <property type="match status" value="1"/>
</dbReference>
<organism evidence="9 10">
    <name type="scientific">Sediminibacillus halophilus</name>
    <dbReference type="NCBI Taxonomy" id="482461"/>
    <lineage>
        <taxon>Bacteria</taxon>
        <taxon>Bacillati</taxon>
        <taxon>Bacillota</taxon>
        <taxon>Bacilli</taxon>
        <taxon>Bacillales</taxon>
        <taxon>Bacillaceae</taxon>
        <taxon>Sediminibacillus</taxon>
    </lineage>
</organism>
<evidence type="ECO:0000313" key="9">
    <source>
        <dbReference type="EMBL" id="SDM71962.1"/>
    </source>
</evidence>
<dbReference type="GO" id="GO:0006282">
    <property type="term" value="P:regulation of DNA repair"/>
    <property type="evidence" value="ECO:0007669"/>
    <property type="project" value="UniProtKB-UniRule"/>
</dbReference>